<dbReference type="InterPro" id="IPR016032">
    <property type="entry name" value="Sig_transdc_resp-reg_C-effctor"/>
</dbReference>
<dbReference type="PROSITE" id="PS50110">
    <property type="entry name" value="RESPONSE_REGULATORY"/>
    <property type="match status" value="1"/>
</dbReference>
<dbReference type="FunFam" id="3.40.50.2300:FF:000001">
    <property type="entry name" value="DNA-binding response regulator PhoB"/>
    <property type="match status" value="1"/>
</dbReference>
<dbReference type="InterPro" id="IPR039420">
    <property type="entry name" value="WalR-like"/>
</dbReference>
<keyword evidence="7" id="KW-0804">Transcription</keyword>
<keyword evidence="4" id="KW-0902">Two-component regulatory system</keyword>
<sequence>MIRILLADDDVDLCEMLAEYLTAEGFSITFVHDGETALRRAREDVFDLVVLDVMMPRKGGFDVLRELRTDSLTPVLMLTARGEDVDSIVGLELGADDYLAKPCNPRVLTARIRAVLRRVKQRPDEDINETPQVLVQADLTLHMGARRVTCIERDIALTSTEFSVLQVLLLEAGHIVSKQTLSEQALGRRMTRFDRSLDMHVSNLRHKLGALADGDERIKTIRGVGYQYVIK</sequence>
<dbReference type="CDD" id="cd17623">
    <property type="entry name" value="REC_OmpR_CpxR"/>
    <property type="match status" value="1"/>
</dbReference>
<dbReference type="InterPro" id="IPR001867">
    <property type="entry name" value="OmpR/PhoB-type_DNA-bd"/>
</dbReference>
<dbReference type="Gene3D" id="6.10.250.690">
    <property type="match status" value="1"/>
</dbReference>
<evidence type="ECO:0000256" key="7">
    <source>
        <dbReference type="ARBA" id="ARBA00023163"/>
    </source>
</evidence>
<dbReference type="SUPFAM" id="SSF52172">
    <property type="entry name" value="CheY-like"/>
    <property type="match status" value="1"/>
</dbReference>
<reference evidence="12 13" key="1">
    <citation type="journal article" date="2019" name="Front. Microbiol.">
        <title>Genomes of Neutrophilic Sulfur-Oxidizing Chemolithoautotrophs Representing 9 Proteobacterial Species From 8 Genera.</title>
        <authorList>
            <person name="Watanabe T."/>
            <person name="Kojima H."/>
            <person name="Umezawa K."/>
            <person name="Hori C."/>
            <person name="Takasuka T.E."/>
            <person name="Kato Y."/>
            <person name="Fukui M."/>
        </authorList>
    </citation>
    <scope>NUCLEOTIDE SEQUENCE [LARGE SCALE GENOMIC DNA]</scope>
    <source>
        <strain evidence="12 13">TTN</strain>
    </source>
</reference>
<feature type="modified residue" description="4-aspartylphosphate" evidence="8">
    <location>
        <position position="52"/>
    </location>
</feature>
<feature type="domain" description="OmpR/PhoB-type" evidence="11">
    <location>
        <begin position="131"/>
        <end position="230"/>
    </location>
</feature>
<evidence type="ECO:0000256" key="3">
    <source>
        <dbReference type="ARBA" id="ARBA00022553"/>
    </source>
</evidence>
<dbReference type="AlphaFoldDB" id="A0A401JAI7"/>
<dbReference type="PROSITE" id="PS51755">
    <property type="entry name" value="OMPR_PHOB"/>
    <property type="match status" value="1"/>
</dbReference>
<dbReference type="CDD" id="cd00383">
    <property type="entry name" value="trans_reg_C"/>
    <property type="match status" value="1"/>
</dbReference>
<protein>
    <submittedName>
        <fullName evidence="12">Copper-sensing two-component system response regulator CpxR</fullName>
    </submittedName>
</protein>
<organism evidence="12 13">
    <name type="scientific">Sulfuriferula multivorans</name>
    <dbReference type="NCBI Taxonomy" id="1559896"/>
    <lineage>
        <taxon>Bacteria</taxon>
        <taxon>Pseudomonadati</taxon>
        <taxon>Pseudomonadota</taxon>
        <taxon>Betaproteobacteria</taxon>
        <taxon>Nitrosomonadales</taxon>
        <taxon>Sulfuricellaceae</taxon>
        <taxon>Sulfuriferula</taxon>
    </lineage>
</organism>
<dbReference type="SUPFAM" id="SSF46894">
    <property type="entry name" value="C-terminal effector domain of the bipartite response regulators"/>
    <property type="match status" value="1"/>
</dbReference>
<dbReference type="InterPro" id="IPR058124">
    <property type="entry name" value="CpxR-like_REC"/>
</dbReference>
<dbReference type="Proteomes" id="UP000286806">
    <property type="component" value="Unassembled WGS sequence"/>
</dbReference>
<dbReference type="GO" id="GO:0000976">
    <property type="term" value="F:transcription cis-regulatory region binding"/>
    <property type="evidence" value="ECO:0007669"/>
    <property type="project" value="TreeGrafter"/>
</dbReference>
<keyword evidence="13" id="KW-1185">Reference proteome</keyword>
<evidence type="ECO:0000313" key="12">
    <source>
        <dbReference type="EMBL" id="GBL44685.1"/>
    </source>
</evidence>
<comment type="subcellular location">
    <subcellularLocation>
        <location evidence="1">Cytoplasm</location>
    </subcellularLocation>
</comment>
<dbReference type="GO" id="GO:0000156">
    <property type="term" value="F:phosphorelay response regulator activity"/>
    <property type="evidence" value="ECO:0007669"/>
    <property type="project" value="TreeGrafter"/>
</dbReference>
<dbReference type="Pfam" id="PF00486">
    <property type="entry name" value="Trans_reg_C"/>
    <property type="match status" value="1"/>
</dbReference>
<evidence type="ECO:0000256" key="4">
    <source>
        <dbReference type="ARBA" id="ARBA00023012"/>
    </source>
</evidence>
<name>A0A401JAI7_9PROT</name>
<dbReference type="OrthoDB" id="8544854at2"/>
<dbReference type="InterPro" id="IPR001789">
    <property type="entry name" value="Sig_transdc_resp-reg_receiver"/>
</dbReference>
<comment type="caution">
    <text evidence="12">The sequence shown here is derived from an EMBL/GenBank/DDBJ whole genome shotgun (WGS) entry which is preliminary data.</text>
</comment>
<evidence type="ECO:0000256" key="9">
    <source>
        <dbReference type="PROSITE-ProRule" id="PRU01091"/>
    </source>
</evidence>
<evidence type="ECO:0000259" key="10">
    <source>
        <dbReference type="PROSITE" id="PS50110"/>
    </source>
</evidence>
<dbReference type="GO" id="GO:0005829">
    <property type="term" value="C:cytosol"/>
    <property type="evidence" value="ECO:0007669"/>
    <property type="project" value="TreeGrafter"/>
</dbReference>
<dbReference type="SMART" id="SM00862">
    <property type="entry name" value="Trans_reg_C"/>
    <property type="match status" value="1"/>
</dbReference>
<dbReference type="InterPro" id="IPR011006">
    <property type="entry name" value="CheY-like_superfamily"/>
</dbReference>
<evidence type="ECO:0000313" key="13">
    <source>
        <dbReference type="Proteomes" id="UP000286806"/>
    </source>
</evidence>
<accession>A0A401JAI7</accession>
<keyword evidence="5" id="KW-0805">Transcription regulation</keyword>
<keyword evidence="3 8" id="KW-0597">Phosphoprotein</keyword>
<dbReference type="Gene3D" id="3.40.50.2300">
    <property type="match status" value="1"/>
</dbReference>
<dbReference type="GO" id="GO:0032993">
    <property type="term" value="C:protein-DNA complex"/>
    <property type="evidence" value="ECO:0007669"/>
    <property type="project" value="TreeGrafter"/>
</dbReference>
<evidence type="ECO:0000256" key="2">
    <source>
        <dbReference type="ARBA" id="ARBA00022490"/>
    </source>
</evidence>
<proteinExistence type="predicted"/>
<dbReference type="Gene3D" id="1.10.10.10">
    <property type="entry name" value="Winged helix-like DNA-binding domain superfamily/Winged helix DNA-binding domain"/>
    <property type="match status" value="1"/>
</dbReference>
<keyword evidence="2" id="KW-0963">Cytoplasm</keyword>
<evidence type="ECO:0000256" key="6">
    <source>
        <dbReference type="ARBA" id="ARBA00023125"/>
    </source>
</evidence>
<evidence type="ECO:0000259" key="11">
    <source>
        <dbReference type="PROSITE" id="PS51755"/>
    </source>
</evidence>
<keyword evidence="6 9" id="KW-0238">DNA-binding</keyword>
<evidence type="ECO:0000256" key="8">
    <source>
        <dbReference type="PROSITE-ProRule" id="PRU00169"/>
    </source>
</evidence>
<dbReference type="RefSeq" id="WP_124703518.1">
    <property type="nucleotide sequence ID" value="NZ_BGOW01000002.1"/>
</dbReference>
<feature type="domain" description="Response regulatory" evidence="10">
    <location>
        <begin position="3"/>
        <end position="116"/>
    </location>
</feature>
<evidence type="ECO:0000256" key="1">
    <source>
        <dbReference type="ARBA" id="ARBA00004496"/>
    </source>
</evidence>
<dbReference type="PANTHER" id="PTHR48111">
    <property type="entry name" value="REGULATOR OF RPOS"/>
    <property type="match status" value="1"/>
</dbReference>
<gene>
    <name evidence="12" type="ORF">SFMTTN_0486</name>
</gene>
<dbReference type="SMART" id="SM00448">
    <property type="entry name" value="REC"/>
    <property type="match status" value="1"/>
</dbReference>
<evidence type="ECO:0000256" key="5">
    <source>
        <dbReference type="ARBA" id="ARBA00023015"/>
    </source>
</evidence>
<feature type="DNA-binding region" description="OmpR/PhoB-type" evidence="9">
    <location>
        <begin position="131"/>
        <end position="230"/>
    </location>
</feature>
<dbReference type="PANTHER" id="PTHR48111:SF39">
    <property type="entry name" value="TRANSCRIPTIONAL REGULATORY PROTEIN CPXR"/>
    <property type="match status" value="1"/>
</dbReference>
<dbReference type="InterPro" id="IPR036388">
    <property type="entry name" value="WH-like_DNA-bd_sf"/>
</dbReference>
<dbReference type="EMBL" id="BGOW01000002">
    <property type="protein sequence ID" value="GBL44685.1"/>
    <property type="molecule type" value="Genomic_DNA"/>
</dbReference>
<dbReference type="Pfam" id="PF00072">
    <property type="entry name" value="Response_reg"/>
    <property type="match status" value="1"/>
</dbReference>
<dbReference type="GO" id="GO:0006355">
    <property type="term" value="P:regulation of DNA-templated transcription"/>
    <property type="evidence" value="ECO:0007669"/>
    <property type="project" value="InterPro"/>
</dbReference>